<evidence type="ECO:0000256" key="7">
    <source>
        <dbReference type="ARBA" id="ARBA00023034"/>
    </source>
</evidence>
<keyword evidence="7" id="KW-0333">Golgi apparatus</keyword>
<comment type="subcellular location">
    <subcellularLocation>
        <location evidence="1">Golgi apparatus membrane</location>
        <topology evidence="1">Single-pass type II membrane protein</topology>
    </subcellularLocation>
</comment>
<evidence type="ECO:0000256" key="9">
    <source>
        <dbReference type="ARBA" id="ARBA00023180"/>
    </source>
</evidence>
<keyword evidence="9" id="KW-0325">Glycoprotein</keyword>
<evidence type="ECO:0000313" key="11">
    <source>
        <dbReference type="Proteomes" id="UP001158576"/>
    </source>
</evidence>
<evidence type="ECO:0000256" key="2">
    <source>
        <dbReference type="ARBA" id="ARBA00008124"/>
    </source>
</evidence>
<dbReference type="Gene3D" id="3.40.50.300">
    <property type="entry name" value="P-loop containing nucleotide triphosphate hydrolases"/>
    <property type="match status" value="1"/>
</dbReference>
<evidence type="ECO:0000256" key="8">
    <source>
        <dbReference type="ARBA" id="ARBA00023136"/>
    </source>
</evidence>
<evidence type="ECO:0000256" key="5">
    <source>
        <dbReference type="ARBA" id="ARBA00022968"/>
    </source>
</evidence>
<dbReference type="Pfam" id="PF06990">
    <property type="entry name" value="Gal-3-0_sulfotr"/>
    <property type="match status" value="1"/>
</dbReference>
<organism evidence="10 11">
    <name type="scientific">Oikopleura dioica</name>
    <name type="common">Tunicate</name>
    <dbReference type="NCBI Taxonomy" id="34765"/>
    <lineage>
        <taxon>Eukaryota</taxon>
        <taxon>Metazoa</taxon>
        <taxon>Chordata</taxon>
        <taxon>Tunicata</taxon>
        <taxon>Appendicularia</taxon>
        <taxon>Copelata</taxon>
        <taxon>Oikopleuridae</taxon>
        <taxon>Oikopleura</taxon>
    </lineage>
</organism>
<gene>
    <name evidence="10" type="ORF">OKIOD_LOCUS6572</name>
</gene>
<proteinExistence type="inferred from homology"/>
<keyword evidence="11" id="KW-1185">Reference proteome</keyword>
<keyword evidence="8" id="KW-0472">Membrane</keyword>
<evidence type="ECO:0000256" key="4">
    <source>
        <dbReference type="ARBA" id="ARBA00022692"/>
    </source>
</evidence>
<dbReference type="SUPFAM" id="SSF52540">
    <property type="entry name" value="P-loop containing nucleoside triphosphate hydrolases"/>
    <property type="match status" value="1"/>
</dbReference>
<dbReference type="EMBL" id="OU015569">
    <property type="protein sequence ID" value="CAG5097300.1"/>
    <property type="molecule type" value="Genomic_DNA"/>
</dbReference>
<dbReference type="Proteomes" id="UP001158576">
    <property type="component" value="Chromosome XSR"/>
</dbReference>
<evidence type="ECO:0000256" key="1">
    <source>
        <dbReference type="ARBA" id="ARBA00004323"/>
    </source>
</evidence>
<keyword evidence="3" id="KW-0808">Transferase</keyword>
<keyword evidence="4" id="KW-0812">Transmembrane</keyword>
<dbReference type="PANTHER" id="PTHR14647:SF87">
    <property type="entry name" value="PUTATIVE-RELATED"/>
    <property type="match status" value="1"/>
</dbReference>
<accession>A0ABN7SFK8</accession>
<reference evidence="10 11" key="1">
    <citation type="submission" date="2021-04" db="EMBL/GenBank/DDBJ databases">
        <authorList>
            <person name="Bliznina A."/>
        </authorList>
    </citation>
    <scope>NUCLEOTIDE SEQUENCE [LARGE SCALE GENOMIC DNA]</scope>
</reference>
<protein>
    <submittedName>
        <fullName evidence="10">Oidioi.mRNA.OKI2018_I69.XSR.g15014.t1.cds</fullName>
    </submittedName>
</protein>
<evidence type="ECO:0000256" key="6">
    <source>
        <dbReference type="ARBA" id="ARBA00022989"/>
    </source>
</evidence>
<keyword evidence="6" id="KW-1133">Transmembrane helix</keyword>
<name>A0ABN7SFK8_OIKDI</name>
<dbReference type="InterPro" id="IPR009729">
    <property type="entry name" value="Gal-3-0_sulfotransfrase"/>
</dbReference>
<sequence>MSKTYGVSEGGTKYLKSILVAAFSYETRTKIVRNPPTAVTMLRARKMPPFFKLTLVVLCAYILWTINHPEPSDALPTRHVRNIGPYGPYGPYGAGMRPMNGMRVPQQQAQMQQMMAQAPPAAPLARSSSTFTFPTCENGPYKNVAFLKTHKTGSSTMSNIMLRFADTHNLTVGLPLEGKWELGGYPAFIDKQLIDPQLTQYNVLGHHFRFNKGKLDEFMPLDTKYVTIIRSPVDNVESVFGFFQDQMPFEEWLGDVNTTERLKTFYADPTKYFKRDTDWYFRSKNHMFFDIGFDVNRADDEAYVQQAIQQMDQHFTLILLTDFFDESLILMKHLLCWDWDDIVYIKFKMRIEEAKAEVNPELSKKILDWNHADHQLYDYFNKTFWQRVEAFGVDKMNSELEAFRAEQKAAETECIQAYEPFKKKPWILGAKLRPHPTDKCKHLAWSETVYGEFLRDKMYKSIPGLTKPTEEQKAASLTLFEQIAGGALRSS</sequence>
<keyword evidence="5" id="KW-0735">Signal-anchor</keyword>
<evidence type="ECO:0000313" key="10">
    <source>
        <dbReference type="EMBL" id="CAG5097300.1"/>
    </source>
</evidence>
<dbReference type="PANTHER" id="PTHR14647">
    <property type="entry name" value="GALACTOSE-3-O-SULFOTRANSFERASE"/>
    <property type="match status" value="1"/>
</dbReference>
<dbReference type="InterPro" id="IPR027417">
    <property type="entry name" value="P-loop_NTPase"/>
</dbReference>
<comment type="similarity">
    <text evidence="2">Belongs to the galactose-3-O-sulfotransferase family.</text>
</comment>
<evidence type="ECO:0000256" key="3">
    <source>
        <dbReference type="ARBA" id="ARBA00022679"/>
    </source>
</evidence>